<reference evidence="1" key="3">
    <citation type="submission" date="2023-10" db="EMBL/GenBank/DDBJ databases">
        <authorList>
            <person name="Picardeau M."/>
            <person name="Thibeaux R."/>
        </authorList>
    </citation>
    <scope>NUCLEOTIDE SEQUENCE</scope>
    <source>
        <strain evidence="1">ATI7-C-A5</strain>
    </source>
</reference>
<dbReference type="Proteomes" id="UP000232122">
    <property type="component" value="Unassembled WGS sequence"/>
</dbReference>
<reference evidence="1 3" key="2">
    <citation type="journal article" date="2018" name="Microb. Genom.">
        <title>Deciphering the unexplored Leptospira diversity from soils uncovers genomic evolution to virulence.</title>
        <authorList>
            <person name="Thibeaux R."/>
            <person name="Iraola G."/>
            <person name="Ferres I."/>
            <person name="Bierque E."/>
            <person name="Girault D."/>
            <person name="Soupe-Gilbert M.E."/>
            <person name="Picardeau M."/>
            <person name="Goarant C."/>
        </authorList>
    </citation>
    <scope>NUCLEOTIDE SEQUENCE [LARGE SCALE GENOMIC DNA]</scope>
    <source>
        <strain evidence="1 3">ATI7-C-A5</strain>
    </source>
</reference>
<dbReference type="OrthoDB" id="344059at2"/>
<dbReference type="PROSITE" id="PS51257">
    <property type="entry name" value="PROKAR_LIPOPROTEIN"/>
    <property type="match status" value="1"/>
</dbReference>
<reference evidence="2" key="1">
    <citation type="submission" date="2017-07" db="EMBL/GenBank/DDBJ databases">
        <title>Leptospira spp. isolated from tropical soils.</title>
        <authorList>
            <person name="Thibeaux R."/>
            <person name="Iraola G."/>
            <person name="Ferres I."/>
            <person name="Bierque E."/>
            <person name="Girault D."/>
            <person name="Soupe-Gilbert M.-E."/>
            <person name="Picardeau M."/>
            <person name="Goarant C."/>
        </authorList>
    </citation>
    <scope>NUCLEOTIDE SEQUENCE [LARGE SCALE GENOMIC DNA]</scope>
    <source>
        <strain evidence="2">ATI7-C-A5</strain>
    </source>
</reference>
<name>A0A2N0BDY7_9LEPT</name>
<sequence length="460" mass="48711">MNPLRFFAILILAFYACSPTREFNSSDPGTKEYWMELFLGKVKVPFFSENEGTLQWAVLNGSAGFPTIGLGLAVDANGFSYVAGNTSTGIFIPSPIGTLDLILSKYDSGKNLIWGVQIGAVGSSITVTGIAIDPFGNSYVTGFTNISFQGPLLSGQDTFVVKFDTDGNKVWGTQLGPVSSSYYTTPTKIAVDIFGNSYVIGTTNGPFGGSVSSGINGYIFKLNANGAADWIKQNAITSVNYNSEGIAFDRITGTIYMVGFGGADFETETVPSIGTNDLFIVKHDPADGTRLFFAQLGMAGREIQSSAIATDGFGNVYAGGMSNADFGSNADGSAYLGLIVKYDFAGNRQWIHQFGASITTRVLALSTDAGGNVFATGYTQSDLISGSGPSIGGTDLFITKYDRLGQKEWVRQYGETLKAAQGSGIQSDFEGNLYCAGSTSFGFAGIPAVGTQDMFLLKFR</sequence>
<dbReference type="RefSeq" id="WP_100746089.1">
    <property type="nucleotide sequence ID" value="NZ_NPEF02000008.1"/>
</dbReference>
<dbReference type="EMBL" id="NPEF01000005">
    <property type="protein sequence ID" value="PJZ94754.1"/>
    <property type="molecule type" value="Genomic_DNA"/>
</dbReference>
<dbReference type="InterPro" id="IPR052918">
    <property type="entry name" value="Motility_Chemotaxis_Reg"/>
</dbReference>
<proteinExistence type="predicted"/>
<dbReference type="SUPFAM" id="SSF101898">
    <property type="entry name" value="NHL repeat"/>
    <property type="match status" value="1"/>
</dbReference>
<dbReference type="NCBIfam" id="NF047494">
    <property type="entry name" value="Lepto_SBBP_lipo"/>
    <property type="match status" value="1"/>
</dbReference>
<dbReference type="PANTHER" id="PTHR35580:SF1">
    <property type="entry name" value="PHYTASE-LIKE DOMAIN-CONTAINING PROTEIN"/>
    <property type="match status" value="1"/>
</dbReference>
<evidence type="ECO:0000313" key="3">
    <source>
        <dbReference type="Proteomes" id="UP000232122"/>
    </source>
</evidence>
<organism evidence="2">
    <name type="scientific">Leptospira ellisii</name>
    <dbReference type="NCBI Taxonomy" id="2023197"/>
    <lineage>
        <taxon>Bacteria</taxon>
        <taxon>Pseudomonadati</taxon>
        <taxon>Spirochaetota</taxon>
        <taxon>Spirochaetia</taxon>
        <taxon>Leptospirales</taxon>
        <taxon>Leptospiraceae</taxon>
        <taxon>Leptospira</taxon>
    </lineage>
</organism>
<dbReference type="PANTHER" id="PTHR35580">
    <property type="entry name" value="CELL SURFACE GLYCOPROTEIN (S-LAYER PROTEIN)-LIKE PROTEIN"/>
    <property type="match status" value="1"/>
</dbReference>
<gene>
    <name evidence="1" type="ORF">CH379_007700</name>
    <name evidence="2" type="ORF">CH379_01035</name>
</gene>
<evidence type="ECO:0000313" key="2">
    <source>
        <dbReference type="EMBL" id="PJZ94754.1"/>
    </source>
</evidence>
<dbReference type="AlphaFoldDB" id="A0A2N0BDY7"/>
<accession>A0A2N0BDY7</accession>
<comment type="caution">
    <text evidence="2">The sequence shown here is derived from an EMBL/GenBank/DDBJ whole genome shotgun (WGS) entry which is preliminary data.</text>
</comment>
<dbReference type="InterPro" id="IPR010620">
    <property type="entry name" value="SBBP_repeat"/>
</dbReference>
<dbReference type="EMBL" id="NPEF02000008">
    <property type="protein sequence ID" value="MDV6235507.1"/>
    <property type="molecule type" value="Genomic_DNA"/>
</dbReference>
<dbReference type="Pfam" id="PF06739">
    <property type="entry name" value="SBBP"/>
    <property type="match status" value="4"/>
</dbReference>
<evidence type="ECO:0000313" key="1">
    <source>
        <dbReference type="EMBL" id="MDV6235507.1"/>
    </source>
</evidence>
<protein>
    <submittedName>
        <fullName evidence="1">SBBP repeat-containing protein</fullName>
    </submittedName>
</protein>
<keyword evidence="3" id="KW-1185">Reference proteome</keyword>
<accession>A0A2N0BND7</accession>